<feature type="domain" description="RNA 3'-terminal phosphate cyclase" evidence="1">
    <location>
        <begin position="12"/>
        <end position="374"/>
    </location>
</feature>
<dbReference type="PANTHER" id="PTHR11096">
    <property type="entry name" value="RNA 3' TERMINAL PHOSPHATE CYCLASE"/>
    <property type="match status" value="1"/>
</dbReference>
<protein>
    <recommendedName>
        <fullName evidence="1">RNA 3'-terminal phosphate cyclase domain-containing protein</fullName>
    </recommendedName>
</protein>
<dbReference type="SUPFAM" id="SSF55205">
    <property type="entry name" value="EPT/RTPC-like"/>
    <property type="match status" value="1"/>
</dbReference>
<dbReference type="InterPro" id="IPR036553">
    <property type="entry name" value="RPTC_insert"/>
</dbReference>
<dbReference type="Pfam" id="PF01137">
    <property type="entry name" value="RTC"/>
    <property type="match status" value="1"/>
</dbReference>
<dbReference type="EMBL" id="JAPDRL010000021">
    <property type="protein sequence ID" value="KAJ9666209.1"/>
    <property type="molecule type" value="Genomic_DNA"/>
</dbReference>
<dbReference type="PANTHER" id="PTHR11096:SF0">
    <property type="entry name" value="RNA 3'-TERMINAL PHOSPHATE CYCLASE"/>
    <property type="match status" value="1"/>
</dbReference>
<dbReference type="Proteomes" id="UP001172684">
    <property type="component" value="Unassembled WGS sequence"/>
</dbReference>
<dbReference type="InterPro" id="IPR000228">
    <property type="entry name" value="RNA3'_term_phos_cyc"/>
</dbReference>
<name>A0ABQ9NUX1_9PEZI</name>
<dbReference type="Gene3D" id="3.65.10.20">
    <property type="entry name" value="RNA 3'-terminal phosphate cyclase domain"/>
    <property type="match status" value="1"/>
</dbReference>
<sequence>MASTVHLDGRTLEGGGQIVRIALAVSALTGIPIRITNIRGNRSDGGGLKNQHLAAVEFLAAVCRATVTGAELKSETLEFTPNMSSRDLATHQQQPHLDLKINQKTVGSTALVLQAILPFLLFSYRNTPGSPSAQPDSSGLPSTITITGGLNGSTCPSQDYINEVLIPTLSRIGLPSMTTLSAHRHSNDSNERGAVQYNIAPLAPGTTLPGFHLTDRGKITHIKALIRGRSSLTAHARNSLKSHLKTLADASPSHFADRALELEIQNTESKHLYILLVATSTNDHRLGADRQRNCLRQTDGLTDRRVALLVEEVTTQLFAEIEHGGCVDTHMQDQLVVFQALAKGRSVVDGGRKEPSLHTRTARWVVREMLGVEFDEGDGSCEGVGLVAGEGIADRAIDGVENELQKISIEGG</sequence>
<accession>A0ABQ9NUX1</accession>
<proteinExistence type="predicted"/>
<reference evidence="2" key="1">
    <citation type="submission" date="2022-10" db="EMBL/GenBank/DDBJ databases">
        <title>Culturing micro-colonial fungi from biological soil crusts in the Mojave desert and describing Neophaeococcomyces mojavensis, and introducing the new genera and species Taxawa tesnikishii.</title>
        <authorList>
            <person name="Kurbessoian T."/>
            <person name="Stajich J.E."/>
        </authorList>
    </citation>
    <scope>NUCLEOTIDE SEQUENCE</scope>
    <source>
        <strain evidence="2">TK_1</strain>
    </source>
</reference>
<dbReference type="Gene3D" id="3.30.360.20">
    <property type="entry name" value="RNA 3'-terminal phosphate cyclase, insert domain"/>
    <property type="match status" value="1"/>
</dbReference>
<dbReference type="InterPro" id="IPR023797">
    <property type="entry name" value="RNA3'_phos_cyclase_dom"/>
</dbReference>
<dbReference type="InterPro" id="IPR037136">
    <property type="entry name" value="RNA3'_phos_cyclase_dom_sf"/>
</dbReference>
<keyword evidence="3" id="KW-1185">Reference proteome</keyword>
<comment type="caution">
    <text evidence="2">The sequence shown here is derived from an EMBL/GenBank/DDBJ whole genome shotgun (WGS) entry which is preliminary data.</text>
</comment>
<evidence type="ECO:0000259" key="1">
    <source>
        <dbReference type="Pfam" id="PF01137"/>
    </source>
</evidence>
<dbReference type="InterPro" id="IPR013792">
    <property type="entry name" value="RNA3'P_cycl/enolpyr_Trfase_a/b"/>
</dbReference>
<evidence type="ECO:0000313" key="3">
    <source>
        <dbReference type="Proteomes" id="UP001172684"/>
    </source>
</evidence>
<organism evidence="2 3">
    <name type="scientific">Coniosporium apollinis</name>
    <dbReference type="NCBI Taxonomy" id="61459"/>
    <lineage>
        <taxon>Eukaryota</taxon>
        <taxon>Fungi</taxon>
        <taxon>Dikarya</taxon>
        <taxon>Ascomycota</taxon>
        <taxon>Pezizomycotina</taxon>
        <taxon>Dothideomycetes</taxon>
        <taxon>Dothideomycetes incertae sedis</taxon>
        <taxon>Coniosporium</taxon>
    </lineage>
</organism>
<gene>
    <name evidence="2" type="ORF">H2201_003643</name>
</gene>
<evidence type="ECO:0000313" key="2">
    <source>
        <dbReference type="EMBL" id="KAJ9666209.1"/>
    </source>
</evidence>